<protein>
    <submittedName>
        <fullName evidence="2">Uncharacterized protein</fullName>
    </submittedName>
</protein>
<dbReference type="Proteomes" id="UP000233837">
    <property type="component" value="Unassembled WGS sequence"/>
</dbReference>
<feature type="region of interest" description="Disordered" evidence="1">
    <location>
        <begin position="24"/>
        <end position="54"/>
    </location>
</feature>
<evidence type="ECO:0000313" key="2">
    <source>
        <dbReference type="EMBL" id="PKU87370.1"/>
    </source>
</evidence>
<reference evidence="2 3" key="2">
    <citation type="journal article" date="2017" name="Nature">
        <title>The Apostasia genome and the evolution of orchids.</title>
        <authorList>
            <person name="Zhang G.Q."/>
            <person name="Liu K.W."/>
            <person name="Li Z."/>
            <person name="Lohaus R."/>
            <person name="Hsiao Y.Y."/>
            <person name="Niu S.C."/>
            <person name="Wang J.Y."/>
            <person name="Lin Y.C."/>
            <person name="Xu Q."/>
            <person name="Chen L.J."/>
            <person name="Yoshida K."/>
            <person name="Fujiwara S."/>
            <person name="Wang Z.W."/>
            <person name="Zhang Y.Q."/>
            <person name="Mitsuda N."/>
            <person name="Wang M."/>
            <person name="Liu G.H."/>
            <person name="Pecoraro L."/>
            <person name="Huang H.X."/>
            <person name="Xiao X.J."/>
            <person name="Lin M."/>
            <person name="Wu X.Y."/>
            <person name="Wu W.L."/>
            <person name="Chen Y.Y."/>
            <person name="Chang S.B."/>
            <person name="Sakamoto S."/>
            <person name="Ohme-Takagi M."/>
            <person name="Yagi M."/>
            <person name="Zeng S.J."/>
            <person name="Shen C.Y."/>
            <person name="Yeh C.M."/>
            <person name="Luo Y.B."/>
            <person name="Tsai W.C."/>
            <person name="Van de Peer Y."/>
            <person name="Liu Z.J."/>
        </authorList>
    </citation>
    <scope>NUCLEOTIDE SEQUENCE [LARGE SCALE GENOMIC DNA]</scope>
    <source>
        <tissue evidence="2">The whole plant</tissue>
    </source>
</reference>
<evidence type="ECO:0000256" key="1">
    <source>
        <dbReference type="SAM" id="MobiDB-lite"/>
    </source>
</evidence>
<evidence type="ECO:0000313" key="3">
    <source>
        <dbReference type="Proteomes" id="UP000233837"/>
    </source>
</evidence>
<organism evidence="2 3">
    <name type="scientific">Dendrobium catenatum</name>
    <dbReference type="NCBI Taxonomy" id="906689"/>
    <lineage>
        <taxon>Eukaryota</taxon>
        <taxon>Viridiplantae</taxon>
        <taxon>Streptophyta</taxon>
        <taxon>Embryophyta</taxon>
        <taxon>Tracheophyta</taxon>
        <taxon>Spermatophyta</taxon>
        <taxon>Magnoliopsida</taxon>
        <taxon>Liliopsida</taxon>
        <taxon>Asparagales</taxon>
        <taxon>Orchidaceae</taxon>
        <taxon>Epidendroideae</taxon>
        <taxon>Malaxideae</taxon>
        <taxon>Dendrobiinae</taxon>
        <taxon>Dendrobium</taxon>
    </lineage>
</organism>
<dbReference type="AlphaFoldDB" id="A0A2I0XHJ4"/>
<gene>
    <name evidence="2" type="ORF">MA16_Dca008466</name>
</gene>
<name>A0A2I0XHJ4_9ASPA</name>
<reference evidence="2 3" key="1">
    <citation type="journal article" date="2016" name="Sci. Rep.">
        <title>The Dendrobium catenatum Lindl. genome sequence provides insights into polysaccharide synthase, floral development and adaptive evolution.</title>
        <authorList>
            <person name="Zhang G.Q."/>
            <person name="Xu Q."/>
            <person name="Bian C."/>
            <person name="Tsai W.C."/>
            <person name="Yeh C.M."/>
            <person name="Liu K.W."/>
            <person name="Yoshida K."/>
            <person name="Zhang L.S."/>
            <person name="Chang S.B."/>
            <person name="Chen F."/>
            <person name="Shi Y."/>
            <person name="Su Y.Y."/>
            <person name="Zhang Y.Q."/>
            <person name="Chen L.J."/>
            <person name="Yin Y."/>
            <person name="Lin M."/>
            <person name="Huang H."/>
            <person name="Deng H."/>
            <person name="Wang Z.W."/>
            <person name="Zhu S.L."/>
            <person name="Zhao X."/>
            <person name="Deng C."/>
            <person name="Niu S.C."/>
            <person name="Huang J."/>
            <person name="Wang M."/>
            <person name="Liu G.H."/>
            <person name="Yang H.J."/>
            <person name="Xiao X.J."/>
            <person name="Hsiao Y.Y."/>
            <person name="Wu W.L."/>
            <person name="Chen Y.Y."/>
            <person name="Mitsuda N."/>
            <person name="Ohme-Takagi M."/>
            <person name="Luo Y.B."/>
            <person name="Van de Peer Y."/>
            <person name="Liu Z.J."/>
        </authorList>
    </citation>
    <scope>NUCLEOTIDE SEQUENCE [LARGE SCALE GENOMIC DNA]</scope>
    <source>
        <tissue evidence="2">The whole plant</tissue>
    </source>
</reference>
<sequence length="76" mass="8522">MQKSYKIYAILQLQGVGRRALKRTTGGSFQEDDRRQLSRGRPAAAFKRTNDGVQLSSVQLPTPAAAFRLQTKENKN</sequence>
<proteinExistence type="predicted"/>
<accession>A0A2I0XHJ4</accession>
<keyword evidence="3" id="KW-1185">Reference proteome</keyword>
<dbReference type="EMBL" id="KZ501875">
    <property type="protein sequence ID" value="PKU87370.1"/>
    <property type="molecule type" value="Genomic_DNA"/>
</dbReference>